<name>A0A5B6WJ77_9ROSI</name>
<sequence length="109" mass="12881">MLRAYVIDFELGWEHYLPLVEFVYNNSLQLSSQIAPYEVLYGCRCRTPVCWSDLCERKVVGSKLIQETKDIVKSYADMKRRDIEFSMGDKVFLKVSSWKKIMRSVERES</sequence>
<dbReference type="GO" id="GO:0003676">
    <property type="term" value="F:nucleic acid binding"/>
    <property type="evidence" value="ECO:0007669"/>
    <property type="project" value="InterPro"/>
</dbReference>
<dbReference type="Proteomes" id="UP000325315">
    <property type="component" value="Unassembled WGS sequence"/>
</dbReference>
<reference evidence="2" key="1">
    <citation type="journal article" date="2019" name="Plant Biotechnol. J.">
        <title>Genome sequencing of the Australian wild diploid species Gossypium australe highlights disease resistance and delayed gland morphogenesis.</title>
        <authorList>
            <person name="Cai Y."/>
            <person name="Cai X."/>
            <person name="Wang Q."/>
            <person name="Wang P."/>
            <person name="Zhang Y."/>
            <person name="Cai C."/>
            <person name="Xu Y."/>
            <person name="Wang K."/>
            <person name="Zhou Z."/>
            <person name="Wang C."/>
            <person name="Geng S."/>
            <person name="Li B."/>
            <person name="Dong Q."/>
            <person name="Hou Y."/>
            <person name="Wang H."/>
            <person name="Ai P."/>
            <person name="Liu Z."/>
            <person name="Yi F."/>
            <person name="Sun M."/>
            <person name="An G."/>
            <person name="Cheng J."/>
            <person name="Zhang Y."/>
            <person name="Shi Q."/>
            <person name="Xie Y."/>
            <person name="Shi X."/>
            <person name="Chang Y."/>
            <person name="Huang F."/>
            <person name="Chen Y."/>
            <person name="Hong S."/>
            <person name="Mi L."/>
            <person name="Sun Q."/>
            <person name="Zhang L."/>
            <person name="Zhou B."/>
            <person name="Peng R."/>
            <person name="Zhang X."/>
            <person name="Liu F."/>
        </authorList>
    </citation>
    <scope>NUCLEOTIDE SEQUENCE [LARGE SCALE GENOMIC DNA]</scope>
    <source>
        <strain evidence="2">cv. PA1801</strain>
    </source>
</reference>
<accession>A0A5B6WJ77</accession>
<comment type="caution">
    <text evidence="1">The sequence shown here is derived from an EMBL/GenBank/DDBJ whole genome shotgun (WGS) entry which is preliminary data.</text>
</comment>
<dbReference type="AlphaFoldDB" id="A0A5B6WJ77"/>
<dbReference type="InterPro" id="IPR036397">
    <property type="entry name" value="RNaseH_sf"/>
</dbReference>
<gene>
    <name evidence="1" type="ORF">EPI10_021520</name>
</gene>
<dbReference type="EMBL" id="SMMG02000003">
    <property type="protein sequence ID" value="KAA3481127.1"/>
    <property type="molecule type" value="Genomic_DNA"/>
</dbReference>
<keyword evidence="2" id="KW-1185">Reference proteome</keyword>
<organism evidence="1 2">
    <name type="scientific">Gossypium australe</name>
    <dbReference type="NCBI Taxonomy" id="47621"/>
    <lineage>
        <taxon>Eukaryota</taxon>
        <taxon>Viridiplantae</taxon>
        <taxon>Streptophyta</taxon>
        <taxon>Embryophyta</taxon>
        <taxon>Tracheophyta</taxon>
        <taxon>Spermatophyta</taxon>
        <taxon>Magnoliopsida</taxon>
        <taxon>eudicotyledons</taxon>
        <taxon>Gunneridae</taxon>
        <taxon>Pentapetalae</taxon>
        <taxon>rosids</taxon>
        <taxon>malvids</taxon>
        <taxon>Malvales</taxon>
        <taxon>Malvaceae</taxon>
        <taxon>Malvoideae</taxon>
        <taxon>Gossypium</taxon>
    </lineage>
</organism>
<dbReference type="Gene3D" id="3.30.420.10">
    <property type="entry name" value="Ribonuclease H-like superfamily/Ribonuclease H"/>
    <property type="match status" value="1"/>
</dbReference>
<evidence type="ECO:0000313" key="1">
    <source>
        <dbReference type="EMBL" id="KAA3481127.1"/>
    </source>
</evidence>
<proteinExistence type="predicted"/>
<dbReference type="PANTHER" id="PTHR45835">
    <property type="entry name" value="YALI0A06105P"/>
    <property type="match status" value="1"/>
</dbReference>
<protein>
    <submittedName>
        <fullName evidence="1">DNA/RNA polymerases superfamily protein</fullName>
    </submittedName>
</protein>
<dbReference type="PANTHER" id="PTHR45835:SF99">
    <property type="entry name" value="CHROMO DOMAIN-CONTAINING PROTEIN-RELATED"/>
    <property type="match status" value="1"/>
</dbReference>
<evidence type="ECO:0000313" key="2">
    <source>
        <dbReference type="Proteomes" id="UP000325315"/>
    </source>
</evidence>
<dbReference type="OrthoDB" id="996762at2759"/>